<dbReference type="InterPro" id="IPR003593">
    <property type="entry name" value="AAA+_ATPase"/>
</dbReference>
<dbReference type="InterPro" id="IPR051782">
    <property type="entry name" value="ABC_Transporter_VariousFunc"/>
</dbReference>
<evidence type="ECO:0000313" key="6">
    <source>
        <dbReference type="Proteomes" id="UP001596028"/>
    </source>
</evidence>
<evidence type="ECO:0000256" key="1">
    <source>
        <dbReference type="ARBA" id="ARBA00022448"/>
    </source>
</evidence>
<dbReference type="EMBL" id="JBHSEP010000001">
    <property type="protein sequence ID" value="MFC4597246.1"/>
    <property type="molecule type" value="Genomic_DNA"/>
</dbReference>
<dbReference type="PROSITE" id="PS50893">
    <property type="entry name" value="ABC_TRANSPORTER_2"/>
    <property type="match status" value="1"/>
</dbReference>
<proteinExistence type="predicted"/>
<keyword evidence="2" id="KW-0547">Nucleotide-binding</keyword>
<evidence type="ECO:0000256" key="2">
    <source>
        <dbReference type="ARBA" id="ARBA00022741"/>
    </source>
</evidence>
<feature type="domain" description="ABC transporter" evidence="4">
    <location>
        <begin position="2"/>
        <end position="234"/>
    </location>
</feature>
<dbReference type="Proteomes" id="UP001596028">
    <property type="component" value="Unassembled WGS sequence"/>
</dbReference>
<protein>
    <submittedName>
        <fullName evidence="5">ABC transporter ATP-binding protein</fullName>
    </submittedName>
</protein>
<dbReference type="InterPro" id="IPR003439">
    <property type="entry name" value="ABC_transporter-like_ATP-bd"/>
</dbReference>
<accession>A0ABV9F692</accession>
<dbReference type="SUPFAM" id="SSF52540">
    <property type="entry name" value="P-loop containing nucleoside triphosphate hydrolases"/>
    <property type="match status" value="1"/>
</dbReference>
<dbReference type="InterPro" id="IPR027417">
    <property type="entry name" value="P-loop_NTPase"/>
</dbReference>
<organism evidence="5 6">
    <name type="scientific">Cohnella hongkongensis</name>
    <dbReference type="NCBI Taxonomy" id="178337"/>
    <lineage>
        <taxon>Bacteria</taxon>
        <taxon>Bacillati</taxon>
        <taxon>Bacillota</taxon>
        <taxon>Bacilli</taxon>
        <taxon>Bacillales</taxon>
        <taxon>Paenibacillaceae</taxon>
        <taxon>Cohnella</taxon>
    </lineage>
</organism>
<dbReference type="PANTHER" id="PTHR42939">
    <property type="entry name" value="ABC TRANSPORTER ATP-BINDING PROTEIN ALBC-RELATED"/>
    <property type="match status" value="1"/>
</dbReference>
<evidence type="ECO:0000259" key="4">
    <source>
        <dbReference type="PROSITE" id="PS50893"/>
    </source>
</evidence>
<reference evidence="6" key="1">
    <citation type="journal article" date="2019" name="Int. J. Syst. Evol. Microbiol.">
        <title>The Global Catalogue of Microorganisms (GCM) 10K type strain sequencing project: providing services to taxonomists for standard genome sequencing and annotation.</title>
        <authorList>
            <consortium name="The Broad Institute Genomics Platform"/>
            <consortium name="The Broad Institute Genome Sequencing Center for Infectious Disease"/>
            <person name="Wu L."/>
            <person name="Ma J."/>
        </authorList>
    </citation>
    <scope>NUCLEOTIDE SEQUENCE [LARGE SCALE GENOMIC DNA]</scope>
    <source>
        <strain evidence="6">CCUG 49571</strain>
    </source>
</reference>
<dbReference type="Pfam" id="PF00005">
    <property type="entry name" value="ABC_tran"/>
    <property type="match status" value="1"/>
</dbReference>
<evidence type="ECO:0000313" key="5">
    <source>
        <dbReference type="EMBL" id="MFC4597246.1"/>
    </source>
</evidence>
<dbReference type="RefSeq" id="WP_378092151.1">
    <property type="nucleotide sequence ID" value="NZ_JBHSEP010000001.1"/>
</dbReference>
<dbReference type="Gene3D" id="3.40.50.300">
    <property type="entry name" value="P-loop containing nucleotide triphosphate hydrolases"/>
    <property type="match status" value="1"/>
</dbReference>
<dbReference type="SMART" id="SM00382">
    <property type="entry name" value="AAA"/>
    <property type="match status" value="1"/>
</dbReference>
<keyword evidence="3 5" id="KW-0067">ATP-binding</keyword>
<keyword evidence="1" id="KW-0813">Transport</keyword>
<sequence length="246" mass="27241">MLQVDAVTFRYDFRMEPAADRLSFHVDGGTVCGLLGPNGAGKTTAIQLILGLLKPDQGSITLNDLALHRDPEAYKRAIGYVSASRPIYDRLTGKEYLNFVADMYRVSAARRSEVYAPLAEEFQVQPYLHQPLGSCSHGTKQKIAIMASIVHSPKLWILDEPLTGLDVESGFVLKRRMKEHAKQGNAVLFSSHILEVCEQICDKVVILKGGKILRSASLDSDAPQGSLNLEELYLEVVRGHERTSDF</sequence>
<comment type="caution">
    <text evidence="5">The sequence shown here is derived from an EMBL/GenBank/DDBJ whole genome shotgun (WGS) entry which is preliminary data.</text>
</comment>
<keyword evidence="6" id="KW-1185">Reference proteome</keyword>
<name>A0ABV9F692_9BACL</name>
<dbReference type="GO" id="GO:0005524">
    <property type="term" value="F:ATP binding"/>
    <property type="evidence" value="ECO:0007669"/>
    <property type="project" value="UniProtKB-KW"/>
</dbReference>
<dbReference type="PANTHER" id="PTHR42939:SF1">
    <property type="entry name" value="ABC TRANSPORTER ATP-BINDING PROTEIN ALBC-RELATED"/>
    <property type="match status" value="1"/>
</dbReference>
<evidence type="ECO:0000256" key="3">
    <source>
        <dbReference type="ARBA" id="ARBA00022840"/>
    </source>
</evidence>
<gene>
    <name evidence="5" type="ORF">ACFO3S_03245</name>
</gene>
<dbReference type="CDD" id="cd03230">
    <property type="entry name" value="ABC_DR_subfamily_A"/>
    <property type="match status" value="1"/>
</dbReference>